<feature type="compositionally biased region" description="Basic residues" evidence="1">
    <location>
        <begin position="89"/>
        <end position="98"/>
    </location>
</feature>
<comment type="caution">
    <text evidence="3">The sequence shown here is derived from an EMBL/GenBank/DDBJ whole genome shotgun (WGS) entry which is preliminary data.</text>
</comment>
<keyword evidence="2" id="KW-1133">Transmembrane helix</keyword>
<reference evidence="3 4" key="1">
    <citation type="submission" date="2019-07" db="EMBL/GenBank/DDBJ databases">
        <title>Draft genome assembly of a fouling barnacle, Amphibalanus amphitrite (Darwin, 1854): The first reference genome for Thecostraca.</title>
        <authorList>
            <person name="Kim W."/>
        </authorList>
    </citation>
    <scope>NUCLEOTIDE SEQUENCE [LARGE SCALE GENOMIC DNA]</scope>
    <source>
        <strain evidence="3">SNU_AA5</strain>
        <tissue evidence="3">Soma without cirri and trophi</tissue>
    </source>
</reference>
<gene>
    <name evidence="3" type="ORF">FJT64_003439</name>
</gene>
<keyword evidence="2" id="KW-0472">Membrane</keyword>
<proteinExistence type="predicted"/>
<name>A0A6A4W385_AMPAM</name>
<dbReference type="EMBL" id="VIIS01001337">
    <property type="protein sequence ID" value="KAF0299739.1"/>
    <property type="molecule type" value="Genomic_DNA"/>
</dbReference>
<sequence>MLRVAVSDFPVYDESTPPDEFITRCRRLATLGDIPVLVATLVSVLCTLAVLLTLWVISTFCCRRRAIQTPPPPVQVEHGPDSSLIATRGPRRTAHARP</sequence>
<evidence type="ECO:0000313" key="4">
    <source>
        <dbReference type="Proteomes" id="UP000440578"/>
    </source>
</evidence>
<feature type="transmembrane region" description="Helical" evidence="2">
    <location>
        <begin position="36"/>
        <end position="57"/>
    </location>
</feature>
<dbReference type="AlphaFoldDB" id="A0A6A4W385"/>
<keyword evidence="2" id="KW-0812">Transmembrane</keyword>
<dbReference type="Proteomes" id="UP000440578">
    <property type="component" value="Unassembled WGS sequence"/>
</dbReference>
<protein>
    <submittedName>
        <fullName evidence="3">Uncharacterized protein</fullName>
    </submittedName>
</protein>
<keyword evidence="4" id="KW-1185">Reference proteome</keyword>
<evidence type="ECO:0000256" key="2">
    <source>
        <dbReference type="SAM" id="Phobius"/>
    </source>
</evidence>
<accession>A0A6A4W385</accession>
<feature type="region of interest" description="Disordered" evidence="1">
    <location>
        <begin position="69"/>
        <end position="98"/>
    </location>
</feature>
<evidence type="ECO:0000256" key="1">
    <source>
        <dbReference type="SAM" id="MobiDB-lite"/>
    </source>
</evidence>
<evidence type="ECO:0000313" key="3">
    <source>
        <dbReference type="EMBL" id="KAF0299739.1"/>
    </source>
</evidence>
<organism evidence="3 4">
    <name type="scientific">Amphibalanus amphitrite</name>
    <name type="common">Striped barnacle</name>
    <name type="synonym">Balanus amphitrite</name>
    <dbReference type="NCBI Taxonomy" id="1232801"/>
    <lineage>
        <taxon>Eukaryota</taxon>
        <taxon>Metazoa</taxon>
        <taxon>Ecdysozoa</taxon>
        <taxon>Arthropoda</taxon>
        <taxon>Crustacea</taxon>
        <taxon>Multicrustacea</taxon>
        <taxon>Cirripedia</taxon>
        <taxon>Thoracica</taxon>
        <taxon>Thoracicalcarea</taxon>
        <taxon>Balanomorpha</taxon>
        <taxon>Balanoidea</taxon>
        <taxon>Balanidae</taxon>
        <taxon>Amphibalaninae</taxon>
        <taxon>Amphibalanus</taxon>
    </lineage>
</organism>